<dbReference type="Pfam" id="PF11412">
    <property type="entry name" value="DsbD_N"/>
    <property type="match status" value="1"/>
</dbReference>
<feature type="transmembrane region" description="Helical" evidence="10">
    <location>
        <begin position="340"/>
        <end position="370"/>
    </location>
</feature>
<proteinExistence type="predicted"/>
<dbReference type="PROSITE" id="PS00194">
    <property type="entry name" value="THIOREDOXIN_1"/>
    <property type="match status" value="1"/>
</dbReference>
<keyword evidence="8" id="KW-0676">Redox-active center</keyword>
<dbReference type="AlphaFoldDB" id="A0A1E2RUQ7"/>
<evidence type="ECO:0000259" key="12">
    <source>
        <dbReference type="PROSITE" id="PS51352"/>
    </source>
</evidence>
<dbReference type="SUPFAM" id="SSF52833">
    <property type="entry name" value="Thioredoxin-like"/>
    <property type="match status" value="1"/>
</dbReference>
<dbReference type="GO" id="GO:0045454">
    <property type="term" value="P:cell redox homeostasis"/>
    <property type="evidence" value="ECO:0007669"/>
    <property type="project" value="TreeGrafter"/>
</dbReference>
<dbReference type="PANTHER" id="PTHR32234">
    <property type="entry name" value="THIOL:DISULFIDE INTERCHANGE PROTEIN DSBD"/>
    <property type="match status" value="1"/>
</dbReference>
<evidence type="ECO:0000313" key="14">
    <source>
        <dbReference type="Proteomes" id="UP000095087"/>
    </source>
</evidence>
<gene>
    <name evidence="13" type="ORF">A7A08_03172</name>
</gene>
<evidence type="ECO:0000256" key="10">
    <source>
        <dbReference type="SAM" id="Phobius"/>
    </source>
</evidence>
<keyword evidence="11" id="KW-0732">Signal</keyword>
<dbReference type="PATRIC" id="fig|1177755.3.peg.3201"/>
<evidence type="ECO:0000256" key="9">
    <source>
        <dbReference type="SAM" id="MobiDB-lite"/>
    </source>
</evidence>
<comment type="subcellular location">
    <subcellularLocation>
        <location evidence="2">Cell membrane</location>
        <topology evidence="2">Multi-pass membrane protein</topology>
    </subcellularLocation>
</comment>
<dbReference type="GO" id="GO:0017004">
    <property type="term" value="P:cytochrome complex assembly"/>
    <property type="evidence" value="ECO:0007669"/>
    <property type="project" value="UniProtKB-KW"/>
</dbReference>
<reference evidence="13 14" key="1">
    <citation type="submission" date="2016-07" db="EMBL/GenBank/DDBJ databases">
        <title>Draft genome sequence of Methyloligella halotolerans C2T (VKM B-2706T=CCUG 61687T=DSM 25045T), a halotolerant polyhydroxybutyrate accumulating methylotroph.</title>
        <authorList>
            <person name="Vasilenko O.V."/>
            <person name="Doronina N.V."/>
            <person name="Poroshina M.N."/>
            <person name="Tarlachkov S.V."/>
            <person name="Trotsenko Y.A."/>
        </authorList>
    </citation>
    <scope>NUCLEOTIDE SEQUENCE [LARGE SCALE GENOMIC DNA]</scope>
    <source>
        <strain evidence="13 14">VKM B-2706</strain>
    </source>
</reference>
<dbReference type="Pfam" id="PF02683">
    <property type="entry name" value="DsbD_TM"/>
    <property type="match status" value="1"/>
</dbReference>
<feature type="domain" description="Thioredoxin" evidence="12">
    <location>
        <begin position="498"/>
        <end position="631"/>
    </location>
</feature>
<dbReference type="STRING" id="1177755.A7A08_03172"/>
<dbReference type="InterPro" id="IPR003834">
    <property type="entry name" value="Cyt_c_assmbl_TM_dom"/>
</dbReference>
<keyword evidence="13" id="KW-0560">Oxidoreductase</keyword>
<feature type="transmembrane region" description="Helical" evidence="10">
    <location>
        <begin position="470"/>
        <end position="491"/>
    </location>
</feature>
<evidence type="ECO:0000256" key="11">
    <source>
        <dbReference type="SAM" id="SignalP"/>
    </source>
</evidence>
<dbReference type="InterPro" id="IPR012336">
    <property type="entry name" value="Thioredoxin-like_fold"/>
</dbReference>
<feature type="transmembrane region" description="Helical" evidence="10">
    <location>
        <begin position="218"/>
        <end position="241"/>
    </location>
</feature>
<evidence type="ECO:0000256" key="2">
    <source>
        <dbReference type="ARBA" id="ARBA00004651"/>
    </source>
</evidence>
<evidence type="ECO:0000256" key="1">
    <source>
        <dbReference type="ARBA" id="ARBA00003565"/>
    </source>
</evidence>
<accession>A0A1E2RUQ7</accession>
<feature type="chain" id="PRO_5009116368" evidence="11">
    <location>
        <begin position="22"/>
        <end position="636"/>
    </location>
</feature>
<dbReference type="EC" id="1.8.1.8" evidence="13"/>
<dbReference type="PROSITE" id="PS51352">
    <property type="entry name" value="THIOREDOXIN_2"/>
    <property type="match status" value="1"/>
</dbReference>
<comment type="caution">
    <text evidence="13">The sequence shown here is derived from an EMBL/GenBank/DDBJ whole genome shotgun (WGS) entry which is preliminary data.</text>
</comment>
<dbReference type="EMBL" id="MASI01000013">
    <property type="protein sequence ID" value="ODA65941.1"/>
    <property type="molecule type" value="Genomic_DNA"/>
</dbReference>
<evidence type="ECO:0000256" key="4">
    <source>
        <dbReference type="ARBA" id="ARBA00022692"/>
    </source>
</evidence>
<keyword evidence="4 10" id="KW-0812">Transmembrane</keyword>
<dbReference type="InterPro" id="IPR036249">
    <property type="entry name" value="Thioredoxin-like_sf"/>
</dbReference>
<comment type="function">
    <text evidence="1">May be required for disulfide bond formation in some proteins.</text>
</comment>
<feature type="transmembrane region" description="Helical" evidence="10">
    <location>
        <begin position="410"/>
        <end position="430"/>
    </location>
</feature>
<keyword evidence="14" id="KW-1185">Reference proteome</keyword>
<feature type="signal peptide" evidence="11">
    <location>
        <begin position="1"/>
        <end position="21"/>
    </location>
</feature>
<dbReference type="InterPro" id="IPR017937">
    <property type="entry name" value="Thioredoxin_CS"/>
</dbReference>
<feature type="transmembrane region" description="Helical" evidence="10">
    <location>
        <begin position="261"/>
        <end position="285"/>
    </location>
</feature>
<evidence type="ECO:0000256" key="7">
    <source>
        <dbReference type="ARBA" id="ARBA00023136"/>
    </source>
</evidence>
<keyword evidence="3" id="KW-1003">Cell membrane</keyword>
<dbReference type="Pfam" id="PF13098">
    <property type="entry name" value="Thioredoxin_2"/>
    <property type="match status" value="1"/>
</dbReference>
<dbReference type="SUPFAM" id="SSF74863">
    <property type="entry name" value="Thiol:disulfide interchange protein DsbD, N-terminal domain (DsbD-alpha)"/>
    <property type="match status" value="1"/>
</dbReference>
<dbReference type="PANTHER" id="PTHR32234:SF0">
    <property type="entry name" value="THIOL:DISULFIDE INTERCHANGE PROTEIN DSBD"/>
    <property type="match status" value="1"/>
</dbReference>
<name>A0A1E2RUQ7_9HYPH</name>
<keyword evidence="5" id="KW-0201">Cytochrome c-type biogenesis</keyword>
<feature type="transmembrane region" description="Helical" evidence="10">
    <location>
        <begin position="436"/>
        <end position="458"/>
    </location>
</feature>
<organism evidence="13 14">
    <name type="scientific">Methyloligella halotolerans</name>
    <dbReference type="NCBI Taxonomy" id="1177755"/>
    <lineage>
        <taxon>Bacteria</taxon>
        <taxon>Pseudomonadati</taxon>
        <taxon>Pseudomonadota</taxon>
        <taxon>Alphaproteobacteria</taxon>
        <taxon>Hyphomicrobiales</taxon>
        <taxon>Hyphomicrobiaceae</taxon>
        <taxon>Methyloligella</taxon>
    </lineage>
</organism>
<evidence type="ECO:0000256" key="8">
    <source>
        <dbReference type="ARBA" id="ARBA00023284"/>
    </source>
</evidence>
<dbReference type="OrthoDB" id="9811036at2"/>
<feature type="transmembrane region" description="Helical" evidence="10">
    <location>
        <begin position="297"/>
        <end position="319"/>
    </location>
</feature>
<feature type="region of interest" description="Disordered" evidence="9">
    <location>
        <begin position="137"/>
        <end position="165"/>
    </location>
</feature>
<dbReference type="Proteomes" id="UP000095087">
    <property type="component" value="Unassembled WGS sequence"/>
</dbReference>
<dbReference type="InterPro" id="IPR013766">
    <property type="entry name" value="Thioredoxin_domain"/>
</dbReference>
<dbReference type="GO" id="GO:0005886">
    <property type="term" value="C:plasma membrane"/>
    <property type="evidence" value="ECO:0007669"/>
    <property type="project" value="UniProtKB-SubCell"/>
</dbReference>
<dbReference type="InterPro" id="IPR036929">
    <property type="entry name" value="DsbDN_sf"/>
</dbReference>
<dbReference type="Gene3D" id="3.40.30.10">
    <property type="entry name" value="Glutaredoxin"/>
    <property type="match status" value="1"/>
</dbReference>
<sequence>MIFRGLLVALCLLTLPEPGQAQVGPPLDADEAFALSVDRTSSAALRLNWQIADGYYLYRDRIELTSENGEQVVIDAPPGKPKDDPYFGRLEIYHGSVTATVSEETLKAASGSLTLTYQGCQEDGICYRPQSKRLDLDNLDSPSSDGVGLAAAPRSGEGRGVPDIWQRPDAKESAATMPGSAVASSSAKSAQSASPSSDVDLDESAGLIDGLLRDGGSLWVIAAFFALGLGLAFTPCVLPMYPILAGQLARNGEELSASRGFVLSASYVFAMALAFGLLGVAAAWSGQNLQMVLQSNVAIIAVAAMFFALAMSMFGLFELRLPATWSNRVAALPVGRGSGVVSSAGLGFTSALIVGPCVTAPLAGGLLYIAKTGDLGLGGASLFALGFGQGVPLIGLGTLGAGALPKPGPWMAYVTRGFGFVFLALAVWMLSRILPAAASLFLWSVLLIGTGVFVGAFDQLAHQMTPLRRLAQSAGIIAVLYGAILGIGAGAGGTDPLHPLGHLAAAQHGPGKTPDFRALENASDLAGHLGESEEPTLIYVTADWCAACQTIKRHVFADAEVNERMAGLQLLKIDVTDMDSERAALIRELGVAGPPTMLFLNREGQEPFGTRLIGEVSPRQFVEAALRVAPPKRTPH</sequence>
<keyword evidence="6 10" id="KW-1133">Transmembrane helix</keyword>
<evidence type="ECO:0000256" key="3">
    <source>
        <dbReference type="ARBA" id="ARBA00022475"/>
    </source>
</evidence>
<dbReference type="InterPro" id="IPR028250">
    <property type="entry name" value="DsbDN"/>
</dbReference>
<evidence type="ECO:0000256" key="5">
    <source>
        <dbReference type="ARBA" id="ARBA00022748"/>
    </source>
</evidence>
<feature type="transmembrane region" description="Helical" evidence="10">
    <location>
        <begin position="382"/>
        <end position="403"/>
    </location>
</feature>
<dbReference type="NCBIfam" id="NF001419">
    <property type="entry name" value="PRK00293.1"/>
    <property type="match status" value="1"/>
</dbReference>
<protein>
    <submittedName>
        <fullName evidence="13">Thiol:disulfide interchange protein DsbD</fullName>
        <ecNumber evidence="13">1.8.1.8</ecNumber>
    </submittedName>
</protein>
<evidence type="ECO:0000313" key="13">
    <source>
        <dbReference type="EMBL" id="ODA65941.1"/>
    </source>
</evidence>
<dbReference type="GO" id="GO:0047134">
    <property type="term" value="F:protein-disulfide reductase [NAD(P)H] activity"/>
    <property type="evidence" value="ECO:0007669"/>
    <property type="project" value="UniProtKB-EC"/>
</dbReference>
<evidence type="ECO:0000256" key="6">
    <source>
        <dbReference type="ARBA" id="ARBA00022989"/>
    </source>
</evidence>
<keyword evidence="7 10" id="KW-0472">Membrane</keyword>
<dbReference type="Gene3D" id="2.60.40.1250">
    <property type="entry name" value="Thiol:disulfide interchange protein DsbD, N-terminal domain"/>
    <property type="match status" value="1"/>
</dbReference>